<evidence type="ECO:0008006" key="4">
    <source>
        <dbReference type="Google" id="ProtNLM"/>
    </source>
</evidence>
<proteinExistence type="predicted"/>
<organism evidence="2 3">
    <name type="scientific">Candidatus Woesebacteria bacterium RBG_16_39_8b</name>
    <dbReference type="NCBI Taxonomy" id="1802482"/>
    <lineage>
        <taxon>Bacteria</taxon>
        <taxon>Candidatus Woeseibacteriota</taxon>
    </lineage>
</organism>
<sequence length="151" mass="17312">MDLLQVAIIVFVLWLLIITFYLIKINRFFVKLSLEVKKGNLIEVLERVISNEARNAGDLNHLEKELKKVTENALGSIQKIGFVRFNPFSELGGDHSFSIALLDGYENGFVLTGLHTRERTRVYMKNVIKGKSKYQLSREEKKALTKAQKSK</sequence>
<dbReference type="EMBL" id="MGFU01000013">
    <property type="protein sequence ID" value="OGM13068.1"/>
    <property type="molecule type" value="Genomic_DNA"/>
</dbReference>
<feature type="transmembrane region" description="Helical" evidence="1">
    <location>
        <begin position="6"/>
        <end position="23"/>
    </location>
</feature>
<reference evidence="2 3" key="1">
    <citation type="journal article" date="2016" name="Nat. Commun.">
        <title>Thousands of microbial genomes shed light on interconnected biogeochemical processes in an aquifer system.</title>
        <authorList>
            <person name="Anantharaman K."/>
            <person name="Brown C.T."/>
            <person name="Hug L.A."/>
            <person name="Sharon I."/>
            <person name="Castelle C.J."/>
            <person name="Probst A.J."/>
            <person name="Thomas B.C."/>
            <person name="Singh A."/>
            <person name="Wilkins M.J."/>
            <person name="Karaoz U."/>
            <person name="Brodie E.L."/>
            <person name="Williams K.H."/>
            <person name="Hubbard S.S."/>
            <person name="Banfield J.F."/>
        </authorList>
    </citation>
    <scope>NUCLEOTIDE SEQUENCE [LARGE SCALE GENOMIC DNA]</scope>
</reference>
<evidence type="ECO:0000313" key="2">
    <source>
        <dbReference type="EMBL" id="OGM13068.1"/>
    </source>
</evidence>
<keyword evidence="1" id="KW-1133">Transmembrane helix</keyword>
<keyword evidence="1" id="KW-0812">Transmembrane</keyword>
<dbReference type="InterPro" id="IPR027981">
    <property type="entry name" value="DUF4446"/>
</dbReference>
<keyword evidence="1" id="KW-0472">Membrane</keyword>
<dbReference type="Proteomes" id="UP000179013">
    <property type="component" value="Unassembled WGS sequence"/>
</dbReference>
<comment type="caution">
    <text evidence="2">The sequence shown here is derived from an EMBL/GenBank/DDBJ whole genome shotgun (WGS) entry which is preliminary data.</text>
</comment>
<name>A0A1F7XFB1_9BACT</name>
<accession>A0A1F7XFB1</accession>
<dbReference type="AlphaFoldDB" id="A0A1F7XFB1"/>
<protein>
    <recommendedName>
        <fullName evidence="4">DUF4446 domain-containing protein</fullName>
    </recommendedName>
</protein>
<gene>
    <name evidence="2" type="ORF">A2V80_00445</name>
</gene>
<evidence type="ECO:0000256" key="1">
    <source>
        <dbReference type="SAM" id="Phobius"/>
    </source>
</evidence>
<evidence type="ECO:0000313" key="3">
    <source>
        <dbReference type="Proteomes" id="UP000179013"/>
    </source>
</evidence>
<dbReference type="Pfam" id="PF14584">
    <property type="entry name" value="DUF4446"/>
    <property type="match status" value="1"/>
</dbReference>